<evidence type="ECO:0000259" key="5">
    <source>
        <dbReference type="PROSITE" id="PS50893"/>
    </source>
</evidence>
<dbReference type="Gene3D" id="3.40.50.300">
    <property type="entry name" value="P-loop containing nucleotide triphosphate hydrolases"/>
    <property type="match status" value="1"/>
</dbReference>
<dbReference type="GO" id="GO:0055085">
    <property type="term" value="P:transmembrane transport"/>
    <property type="evidence" value="ECO:0007669"/>
    <property type="project" value="UniProtKB-ARBA"/>
</dbReference>
<dbReference type="GO" id="GO:0005524">
    <property type="term" value="F:ATP binding"/>
    <property type="evidence" value="ECO:0007669"/>
    <property type="project" value="UniProtKB-KW"/>
</dbReference>
<accession>A0A5S5CB15</accession>
<dbReference type="Proteomes" id="UP000323257">
    <property type="component" value="Unassembled WGS sequence"/>
</dbReference>
<keyword evidence="7" id="KW-1185">Reference proteome</keyword>
<dbReference type="GO" id="GO:0016887">
    <property type="term" value="F:ATP hydrolysis activity"/>
    <property type="evidence" value="ECO:0007669"/>
    <property type="project" value="InterPro"/>
</dbReference>
<evidence type="ECO:0000256" key="1">
    <source>
        <dbReference type="ARBA" id="ARBA00005417"/>
    </source>
</evidence>
<dbReference type="OrthoDB" id="9806285at2"/>
<dbReference type="PANTHER" id="PTHR43776">
    <property type="entry name" value="TRANSPORT ATP-BINDING PROTEIN"/>
    <property type="match status" value="1"/>
</dbReference>
<keyword evidence="4 6" id="KW-0067">ATP-binding</keyword>
<dbReference type="PROSITE" id="PS00211">
    <property type="entry name" value="ABC_TRANSPORTER_1"/>
    <property type="match status" value="1"/>
</dbReference>
<name>A0A5S5CB15_9BACL</name>
<dbReference type="SMART" id="SM00382">
    <property type="entry name" value="AAA"/>
    <property type="match status" value="1"/>
</dbReference>
<feature type="domain" description="ABC transporter" evidence="5">
    <location>
        <begin position="3"/>
        <end position="209"/>
    </location>
</feature>
<dbReference type="Pfam" id="PF00005">
    <property type="entry name" value="ABC_tran"/>
    <property type="match status" value="1"/>
</dbReference>
<dbReference type="AlphaFoldDB" id="A0A5S5CB15"/>
<comment type="caution">
    <text evidence="6">The sequence shown here is derived from an EMBL/GenBank/DDBJ whole genome shotgun (WGS) entry which is preliminary data.</text>
</comment>
<dbReference type="PANTHER" id="PTHR43776:SF7">
    <property type="entry name" value="D,D-DIPEPTIDE TRANSPORT ATP-BINDING PROTEIN DDPF-RELATED"/>
    <property type="match status" value="1"/>
</dbReference>
<dbReference type="InterPro" id="IPR003439">
    <property type="entry name" value="ABC_transporter-like_ATP-bd"/>
</dbReference>
<keyword evidence="3" id="KW-0547">Nucleotide-binding</keyword>
<dbReference type="InterPro" id="IPR027417">
    <property type="entry name" value="P-loop_NTPase"/>
</dbReference>
<keyword evidence="2" id="KW-0813">Transport</keyword>
<dbReference type="SUPFAM" id="SSF52540">
    <property type="entry name" value="P-loop containing nucleoside triphosphate hydrolases"/>
    <property type="match status" value="1"/>
</dbReference>
<proteinExistence type="inferred from homology"/>
<gene>
    <name evidence="6" type="ORF">BCM02_103179</name>
</gene>
<evidence type="ECO:0000256" key="2">
    <source>
        <dbReference type="ARBA" id="ARBA00022448"/>
    </source>
</evidence>
<reference evidence="6 7" key="1">
    <citation type="submission" date="2019-07" db="EMBL/GenBank/DDBJ databases">
        <title>Genomic Encyclopedia of Type Strains, Phase III (KMG-III): the genomes of soil and plant-associated and newly described type strains.</title>
        <authorList>
            <person name="Whitman W."/>
        </authorList>
    </citation>
    <scope>NUCLEOTIDE SEQUENCE [LARGE SCALE GENOMIC DNA]</scope>
    <source>
        <strain evidence="6 7">BL24</strain>
    </source>
</reference>
<evidence type="ECO:0000313" key="7">
    <source>
        <dbReference type="Proteomes" id="UP000323257"/>
    </source>
</evidence>
<evidence type="ECO:0000256" key="3">
    <source>
        <dbReference type="ARBA" id="ARBA00022741"/>
    </source>
</evidence>
<dbReference type="InterPro" id="IPR003593">
    <property type="entry name" value="AAA+_ATPase"/>
</dbReference>
<dbReference type="EMBL" id="VNHS01000003">
    <property type="protein sequence ID" value="TYP76517.1"/>
    <property type="molecule type" value="Genomic_DNA"/>
</dbReference>
<comment type="similarity">
    <text evidence="1">Belongs to the ABC transporter superfamily.</text>
</comment>
<dbReference type="InterPro" id="IPR050319">
    <property type="entry name" value="ABC_transp_ATP-bind"/>
</dbReference>
<evidence type="ECO:0000313" key="6">
    <source>
        <dbReference type="EMBL" id="TYP76517.1"/>
    </source>
</evidence>
<evidence type="ECO:0000256" key="4">
    <source>
        <dbReference type="ARBA" id="ARBA00022840"/>
    </source>
</evidence>
<dbReference type="InterPro" id="IPR017871">
    <property type="entry name" value="ABC_transporter-like_CS"/>
</dbReference>
<protein>
    <submittedName>
        <fullName evidence="6">Peptide/nickel transport system ATP-binding protein</fullName>
    </submittedName>
</protein>
<dbReference type="PROSITE" id="PS50893">
    <property type="entry name" value="ABC_TRANSPORTER_2"/>
    <property type="match status" value="1"/>
</dbReference>
<dbReference type="RefSeq" id="WP_148928936.1">
    <property type="nucleotide sequence ID" value="NZ_VNHS01000003.1"/>
</dbReference>
<sequence>MRLEARNVSKRYAREAWLFRQASAAFRTGDTVGLLGPSGCGKSTFCRLLAGYDACDEGEVLLDGATLPTSGYRPVQLIFQHPERAVNPRWKAGAIISEGWRPDEALLDSLEIRREWLKRWPSELSGGELQRLCIARALAPQTRFFIADEMTTMLDAITQARIWRTVLDLAQSRGMGMLVVSHDRHLIDRICTRVIDFRELAYGRHAVEE</sequence>
<organism evidence="6 7">
    <name type="scientific">Paenibacillus methanolicus</name>
    <dbReference type="NCBI Taxonomy" id="582686"/>
    <lineage>
        <taxon>Bacteria</taxon>
        <taxon>Bacillati</taxon>
        <taxon>Bacillota</taxon>
        <taxon>Bacilli</taxon>
        <taxon>Bacillales</taxon>
        <taxon>Paenibacillaceae</taxon>
        <taxon>Paenibacillus</taxon>
    </lineage>
</organism>